<dbReference type="Proteomes" id="UP000236333">
    <property type="component" value="Unassembled WGS sequence"/>
</dbReference>
<evidence type="ECO:0000256" key="1">
    <source>
        <dbReference type="SAM" id="SignalP"/>
    </source>
</evidence>
<name>A0A2J7ZN22_9CHLO</name>
<keyword evidence="1" id="KW-0732">Signal</keyword>
<dbReference type="AlphaFoldDB" id="A0A2J7ZN22"/>
<organism evidence="2 3">
    <name type="scientific">Tetrabaena socialis</name>
    <dbReference type="NCBI Taxonomy" id="47790"/>
    <lineage>
        <taxon>Eukaryota</taxon>
        <taxon>Viridiplantae</taxon>
        <taxon>Chlorophyta</taxon>
        <taxon>core chlorophytes</taxon>
        <taxon>Chlorophyceae</taxon>
        <taxon>CS clade</taxon>
        <taxon>Chlamydomonadales</taxon>
        <taxon>Tetrabaenaceae</taxon>
        <taxon>Tetrabaena</taxon>
    </lineage>
</organism>
<reference evidence="2 3" key="1">
    <citation type="journal article" date="2017" name="Mol. Biol. Evol.">
        <title>The 4-celled Tetrabaena socialis nuclear genome reveals the essential components for genetic control of cell number at the origin of multicellularity in the volvocine lineage.</title>
        <authorList>
            <person name="Featherston J."/>
            <person name="Arakaki Y."/>
            <person name="Hanschen E.R."/>
            <person name="Ferris P.J."/>
            <person name="Michod R.E."/>
            <person name="Olson B.J.S.C."/>
            <person name="Nozaki H."/>
            <person name="Durand P.M."/>
        </authorList>
    </citation>
    <scope>NUCLEOTIDE SEQUENCE [LARGE SCALE GENOMIC DNA]</scope>
    <source>
        <strain evidence="2 3">NIES-571</strain>
    </source>
</reference>
<evidence type="ECO:0000313" key="2">
    <source>
        <dbReference type="EMBL" id="PNH01673.1"/>
    </source>
</evidence>
<protein>
    <recommendedName>
        <fullName evidence="4">PSI domain-containing protein</fullName>
    </recommendedName>
</protein>
<evidence type="ECO:0008006" key="4">
    <source>
        <dbReference type="Google" id="ProtNLM"/>
    </source>
</evidence>
<proteinExistence type="predicted"/>
<keyword evidence="3" id="KW-1185">Reference proteome</keyword>
<sequence>MRPSSLAACVLIFIAFAGTKCAAVRPELPGSKQVLQESGQVKCHKVKNATECDAAVNCVWCQTNQSWGTQCYAIESAKWLPAKWDVVCDKELNSSPPPLTPAEPEAPEPE</sequence>
<feature type="chain" id="PRO_5014337353" description="PSI domain-containing protein" evidence="1">
    <location>
        <begin position="22"/>
        <end position="110"/>
    </location>
</feature>
<evidence type="ECO:0000313" key="3">
    <source>
        <dbReference type="Proteomes" id="UP000236333"/>
    </source>
</evidence>
<accession>A0A2J7ZN22</accession>
<feature type="non-terminal residue" evidence="2">
    <location>
        <position position="110"/>
    </location>
</feature>
<feature type="signal peptide" evidence="1">
    <location>
        <begin position="1"/>
        <end position="21"/>
    </location>
</feature>
<dbReference type="EMBL" id="PGGS01000822">
    <property type="protein sequence ID" value="PNH01673.1"/>
    <property type="molecule type" value="Genomic_DNA"/>
</dbReference>
<comment type="caution">
    <text evidence="2">The sequence shown here is derived from an EMBL/GenBank/DDBJ whole genome shotgun (WGS) entry which is preliminary data.</text>
</comment>
<gene>
    <name evidence="2" type="ORF">TSOC_012422</name>
</gene>